<keyword evidence="3" id="KW-1185">Reference proteome</keyword>
<evidence type="ECO:0000313" key="2">
    <source>
        <dbReference type="EMBL" id="BAT07038.1"/>
    </source>
</evidence>
<dbReference type="InParanoid" id="Q6K474"/>
<accession>Q6K474</accession>
<gene>
    <name evidence="2" type="ordered locus">Os09g0249801</name>
    <name evidence="2" type="ORF">OSNPB_090249801</name>
</gene>
<reference evidence="2 3" key="3">
    <citation type="journal article" date="2013" name="Rice">
        <title>Improvement of the Oryza sativa Nipponbare reference genome using next generation sequence and optical map data.</title>
        <authorList>
            <person name="Kawahara Y."/>
            <person name="de la Bastide M."/>
            <person name="Hamilton J.P."/>
            <person name="Kanamori H."/>
            <person name="McCombie W.R."/>
            <person name="Ouyang S."/>
            <person name="Schwartz D.C."/>
            <person name="Tanaka T."/>
            <person name="Wu J."/>
            <person name="Zhou S."/>
            <person name="Childs K.L."/>
            <person name="Davidson R.M."/>
            <person name="Lin H."/>
            <person name="Quesada-Ocampo L."/>
            <person name="Vaillancourt B."/>
            <person name="Sakai H."/>
            <person name="Lee S.S."/>
            <person name="Kim J."/>
            <person name="Numa H."/>
            <person name="Itoh T."/>
            <person name="Buell C.R."/>
            <person name="Matsumoto T."/>
        </authorList>
    </citation>
    <scope>NUCLEOTIDE SEQUENCE [LARGE SCALE GENOMIC DNA]</scope>
    <source>
        <strain evidence="3">cv. Nipponbare</strain>
    </source>
</reference>
<dbReference type="Proteomes" id="UP000059680">
    <property type="component" value="Chromosome 9"/>
</dbReference>
<name>Q6K474_ORYSJ</name>
<feature type="compositionally biased region" description="Gly residues" evidence="1">
    <location>
        <begin position="93"/>
        <end position="102"/>
    </location>
</feature>
<protein>
    <submittedName>
        <fullName evidence="2">Os09g0249801 protein</fullName>
    </submittedName>
</protein>
<feature type="region of interest" description="Disordered" evidence="1">
    <location>
        <begin position="44"/>
        <end position="65"/>
    </location>
</feature>
<dbReference type="EMBL" id="AP014965">
    <property type="protein sequence ID" value="BAT07038.1"/>
    <property type="molecule type" value="Genomic_DNA"/>
</dbReference>
<feature type="region of interest" description="Disordered" evidence="1">
    <location>
        <begin position="77"/>
        <end position="102"/>
    </location>
</feature>
<reference evidence="3" key="1">
    <citation type="journal article" date="2005" name="Nature">
        <title>The map-based sequence of the rice genome.</title>
        <authorList>
            <consortium name="International rice genome sequencing project (IRGSP)"/>
            <person name="Matsumoto T."/>
            <person name="Wu J."/>
            <person name="Kanamori H."/>
            <person name="Katayose Y."/>
            <person name="Fujisawa M."/>
            <person name="Namiki N."/>
            <person name="Mizuno H."/>
            <person name="Yamamoto K."/>
            <person name="Antonio B.A."/>
            <person name="Baba T."/>
            <person name="Sakata K."/>
            <person name="Nagamura Y."/>
            <person name="Aoki H."/>
            <person name="Arikawa K."/>
            <person name="Arita K."/>
            <person name="Bito T."/>
            <person name="Chiden Y."/>
            <person name="Fujitsuka N."/>
            <person name="Fukunaka R."/>
            <person name="Hamada M."/>
            <person name="Harada C."/>
            <person name="Hayashi A."/>
            <person name="Hijishita S."/>
            <person name="Honda M."/>
            <person name="Hosokawa S."/>
            <person name="Ichikawa Y."/>
            <person name="Idonuma A."/>
            <person name="Iijima M."/>
            <person name="Ikeda M."/>
            <person name="Ikeno M."/>
            <person name="Ito K."/>
            <person name="Ito S."/>
            <person name="Ito T."/>
            <person name="Ito Y."/>
            <person name="Ito Y."/>
            <person name="Iwabuchi A."/>
            <person name="Kamiya K."/>
            <person name="Karasawa W."/>
            <person name="Kurita K."/>
            <person name="Katagiri S."/>
            <person name="Kikuta A."/>
            <person name="Kobayashi H."/>
            <person name="Kobayashi N."/>
            <person name="Machita K."/>
            <person name="Maehara T."/>
            <person name="Masukawa M."/>
            <person name="Mizubayashi T."/>
            <person name="Mukai Y."/>
            <person name="Nagasaki H."/>
            <person name="Nagata Y."/>
            <person name="Naito S."/>
            <person name="Nakashima M."/>
            <person name="Nakama Y."/>
            <person name="Nakamichi Y."/>
            <person name="Nakamura M."/>
            <person name="Meguro A."/>
            <person name="Negishi M."/>
            <person name="Ohta I."/>
            <person name="Ohta T."/>
            <person name="Okamoto M."/>
            <person name="Ono N."/>
            <person name="Saji S."/>
            <person name="Sakaguchi M."/>
            <person name="Sakai K."/>
            <person name="Shibata M."/>
            <person name="Shimokawa T."/>
            <person name="Song J."/>
            <person name="Takazaki Y."/>
            <person name="Terasawa K."/>
            <person name="Tsugane M."/>
            <person name="Tsuji K."/>
            <person name="Ueda S."/>
            <person name="Waki K."/>
            <person name="Yamagata H."/>
            <person name="Yamamoto M."/>
            <person name="Yamamoto S."/>
            <person name="Yamane H."/>
            <person name="Yoshiki S."/>
            <person name="Yoshihara R."/>
            <person name="Yukawa K."/>
            <person name="Zhong H."/>
            <person name="Yano M."/>
            <person name="Yuan Q."/>
            <person name="Ouyang S."/>
            <person name="Liu J."/>
            <person name="Jones K.M."/>
            <person name="Gansberger K."/>
            <person name="Moffat K."/>
            <person name="Hill J."/>
            <person name="Bera J."/>
            <person name="Fadrosh D."/>
            <person name="Jin S."/>
            <person name="Johri S."/>
            <person name="Kim M."/>
            <person name="Overton L."/>
            <person name="Reardon M."/>
            <person name="Tsitrin T."/>
            <person name="Vuong H."/>
            <person name="Weaver B."/>
            <person name="Ciecko A."/>
            <person name="Tallon L."/>
            <person name="Jackson J."/>
            <person name="Pai G."/>
            <person name="Aken S.V."/>
            <person name="Utterback T."/>
            <person name="Reidmuller S."/>
            <person name="Feldblyum T."/>
            <person name="Hsiao J."/>
            <person name="Zismann V."/>
            <person name="Iobst S."/>
            <person name="de Vazeille A.R."/>
            <person name="Buell C.R."/>
            <person name="Ying K."/>
            <person name="Li Y."/>
            <person name="Lu T."/>
            <person name="Huang Y."/>
            <person name="Zhao Q."/>
            <person name="Feng Q."/>
            <person name="Zhang L."/>
            <person name="Zhu J."/>
            <person name="Weng Q."/>
            <person name="Mu J."/>
            <person name="Lu Y."/>
            <person name="Fan D."/>
            <person name="Liu Y."/>
            <person name="Guan J."/>
            <person name="Zhang Y."/>
            <person name="Yu S."/>
            <person name="Liu X."/>
            <person name="Zhang Y."/>
            <person name="Hong G."/>
            <person name="Han B."/>
            <person name="Choisne N."/>
            <person name="Demange N."/>
            <person name="Orjeda G."/>
            <person name="Samain S."/>
            <person name="Cattolico L."/>
            <person name="Pelletier E."/>
            <person name="Couloux A."/>
            <person name="Segurens B."/>
            <person name="Wincker P."/>
            <person name="D'Hont A."/>
            <person name="Scarpelli C."/>
            <person name="Weissenbach J."/>
            <person name="Salanoubat M."/>
            <person name="Quetier F."/>
            <person name="Yu Y."/>
            <person name="Kim H.R."/>
            <person name="Rambo T."/>
            <person name="Currie J."/>
            <person name="Collura K."/>
            <person name="Luo M."/>
            <person name="Yang T."/>
            <person name="Ammiraju J.S.S."/>
            <person name="Engler F."/>
            <person name="Soderlund C."/>
            <person name="Wing R.A."/>
            <person name="Palmer L.E."/>
            <person name="de la Bastide M."/>
            <person name="Spiegel L."/>
            <person name="Nascimento L."/>
            <person name="Zutavern T."/>
            <person name="O'Shaughnessy A."/>
            <person name="Dike S."/>
            <person name="Dedhia N."/>
            <person name="Preston R."/>
            <person name="Balija V."/>
            <person name="McCombie W.R."/>
            <person name="Chow T."/>
            <person name="Chen H."/>
            <person name="Chung M."/>
            <person name="Chen C."/>
            <person name="Shaw J."/>
            <person name="Wu H."/>
            <person name="Hsiao K."/>
            <person name="Chao Y."/>
            <person name="Chu M."/>
            <person name="Cheng C."/>
            <person name="Hour A."/>
            <person name="Lee P."/>
            <person name="Lin S."/>
            <person name="Lin Y."/>
            <person name="Liou J."/>
            <person name="Liu S."/>
            <person name="Hsing Y."/>
            <person name="Raghuvanshi S."/>
            <person name="Mohanty A."/>
            <person name="Bharti A.K."/>
            <person name="Gaur A."/>
            <person name="Gupta V."/>
            <person name="Kumar D."/>
            <person name="Ravi V."/>
            <person name="Vij S."/>
            <person name="Kapur A."/>
            <person name="Khurana P."/>
            <person name="Khurana P."/>
            <person name="Khurana J.P."/>
            <person name="Tyagi A.K."/>
            <person name="Gaikwad K."/>
            <person name="Singh A."/>
            <person name="Dalal V."/>
            <person name="Srivastava S."/>
            <person name="Dixit A."/>
            <person name="Pal A.K."/>
            <person name="Ghazi I.A."/>
            <person name="Yadav M."/>
            <person name="Pandit A."/>
            <person name="Bhargava A."/>
            <person name="Sureshbabu K."/>
            <person name="Batra K."/>
            <person name="Sharma T.R."/>
            <person name="Mohapatra T."/>
            <person name="Singh N.K."/>
            <person name="Messing J."/>
            <person name="Nelson A.B."/>
            <person name="Fuks G."/>
            <person name="Kavchok S."/>
            <person name="Keizer G."/>
            <person name="Linton E."/>
            <person name="Llaca V."/>
            <person name="Song R."/>
            <person name="Tanyolac B."/>
            <person name="Young S."/>
            <person name="Ho-Il K."/>
            <person name="Hahn J.H."/>
            <person name="Sangsakoo G."/>
            <person name="Vanavichit A."/>
            <person name="de Mattos Luiz.A.T."/>
            <person name="Zimmer P.D."/>
            <person name="Malone G."/>
            <person name="Dellagostin O."/>
            <person name="de Oliveira A.C."/>
            <person name="Bevan M."/>
            <person name="Bancroft I."/>
            <person name="Minx P."/>
            <person name="Cordum H."/>
            <person name="Wilson R."/>
            <person name="Cheng Z."/>
            <person name="Jin W."/>
            <person name="Jiang J."/>
            <person name="Leong S.A."/>
            <person name="Iwama H."/>
            <person name="Gojobori T."/>
            <person name="Itoh T."/>
            <person name="Niimura Y."/>
            <person name="Fujii Y."/>
            <person name="Habara T."/>
            <person name="Sakai H."/>
            <person name="Sato Y."/>
            <person name="Wilson G."/>
            <person name="Kumar K."/>
            <person name="McCouch S."/>
            <person name="Juretic N."/>
            <person name="Hoen D."/>
            <person name="Wright S."/>
            <person name="Bruskiewich R."/>
            <person name="Bureau T."/>
            <person name="Miyao A."/>
            <person name="Hirochika H."/>
            <person name="Nishikawa T."/>
            <person name="Kadowaki K."/>
            <person name="Sugiura M."/>
            <person name="Burr B."/>
            <person name="Sasaki T."/>
        </authorList>
    </citation>
    <scope>NUCLEOTIDE SEQUENCE [LARGE SCALE GENOMIC DNA]</scope>
    <source>
        <strain evidence="3">cv. Nipponbare</strain>
    </source>
</reference>
<organism evidence="2 3">
    <name type="scientific">Oryza sativa subsp. japonica</name>
    <name type="common">Rice</name>
    <dbReference type="NCBI Taxonomy" id="39947"/>
    <lineage>
        <taxon>Eukaryota</taxon>
        <taxon>Viridiplantae</taxon>
        <taxon>Streptophyta</taxon>
        <taxon>Embryophyta</taxon>
        <taxon>Tracheophyta</taxon>
        <taxon>Spermatophyta</taxon>
        <taxon>Magnoliopsida</taxon>
        <taxon>Liliopsida</taxon>
        <taxon>Poales</taxon>
        <taxon>Poaceae</taxon>
        <taxon>BOP clade</taxon>
        <taxon>Oryzoideae</taxon>
        <taxon>Oryzeae</taxon>
        <taxon>Oryzinae</taxon>
        <taxon>Oryza</taxon>
        <taxon>Oryza sativa</taxon>
    </lineage>
</organism>
<feature type="compositionally biased region" description="Basic and acidic residues" evidence="1">
    <location>
        <begin position="56"/>
        <end position="65"/>
    </location>
</feature>
<sequence>MGSATCRRHSHYYMTGKEHCPCPSPVGAMCLQACLFTHHNSPQTTSRTPMVGGEHGAVEVRGGGDRRWEAARRMKEERLEEGVTADGWRTSMAGGGSSAQTG</sequence>
<evidence type="ECO:0000256" key="1">
    <source>
        <dbReference type="SAM" id="MobiDB-lite"/>
    </source>
</evidence>
<proteinExistence type="predicted"/>
<dbReference type="AlphaFoldDB" id="Q6K474"/>
<evidence type="ECO:0000313" key="3">
    <source>
        <dbReference type="Proteomes" id="UP000059680"/>
    </source>
</evidence>
<reference evidence="2 3" key="2">
    <citation type="journal article" date="2013" name="Plant Cell Physiol.">
        <title>Rice Annotation Project Database (RAP-DB): an integrative and interactive database for rice genomics.</title>
        <authorList>
            <person name="Sakai H."/>
            <person name="Lee S.S."/>
            <person name="Tanaka T."/>
            <person name="Numa H."/>
            <person name="Kim J."/>
            <person name="Kawahara Y."/>
            <person name="Wakimoto H."/>
            <person name="Yang C.C."/>
            <person name="Iwamoto M."/>
            <person name="Abe T."/>
            <person name="Yamada Y."/>
            <person name="Muto A."/>
            <person name="Inokuchi H."/>
            <person name="Ikemura T."/>
            <person name="Matsumoto T."/>
            <person name="Sasaki T."/>
            <person name="Itoh T."/>
        </authorList>
    </citation>
    <scope>NUCLEOTIDE SEQUENCE [LARGE SCALE GENOMIC DNA]</scope>
    <source>
        <strain evidence="3">cv. Nipponbare</strain>
    </source>
</reference>
<dbReference type="PaxDb" id="39947-Q6K474"/>